<keyword evidence="7" id="KW-0677">Repeat</keyword>
<evidence type="ECO:0000256" key="10">
    <source>
        <dbReference type="ARBA" id="ARBA00023034"/>
    </source>
</evidence>
<evidence type="ECO:0000256" key="3">
    <source>
        <dbReference type="ARBA" id="ARBA00010844"/>
    </source>
</evidence>
<evidence type="ECO:0000256" key="13">
    <source>
        <dbReference type="SAM" id="MobiDB-lite"/>
    </source>
</evidence>
<evidence type="ECO:0000256" key="7">
    <source>
        <dbReference type="ARBA" id="ARBA00022737"/>
    </source>
</evidence>
<evidence type="ECO:0000313" key="15">
    <source>
        <dbReference type="EMBL" id="CAH8353618.1"/>
    </source>
</evidence>
<evidence type="ECO:0000313" key="16">
    <source>
        <dbReference type="Proteomes" id="UP001642260"/>
    </source>
</evidence>
<keyword evidence="5" id="KW-0963">Cytoplasm</keyword>
<keyword evidence="11" id="KW-0472">Membrane</keyword>
<dbReference type="GO" id="GO:0000139">
    <property type="term" value="C:Golgi membrane"/>
    <property type="evidence" value="ECO:0007669"/>
    <property type="project" value="UniProtKB-SubCell"/>
</dbReference>
<evidence type="ECO:0000256" key="5">
    <source>
        <dbReference type="ARBA" id="ARBA00022490"/>
    </source>
</evidence>
<evidence type="ECO:0000256" key="4">
    <source>
        <dbReference type="ARBA" id="ARBA00022448"/>
    </source>
</evidence>
<evidence type="ECO:0000256" key="2">
    <source>
        <dbReference type="ARBA" id="ARBA00004347"/>
    </source>
</evidence>
<evidence type="ECO:0000259" key="14">
    <source>
        <dbReference type="Pfam" id="PF23953"/>
    </source>
</evidence>
<keyword evidence="8" id="KW-0931">ER-Golgi transport</keyword>
<comment type="similarity">
    <text evidence="3">Belongs to the WD repeat COPB2 family.</text>
</comment>
<evidence type="ECO:0000256" key="6">
    <source>
        <dbReference type="ARBA" id="ARBA00022574"/>
    </source>
</evidence>
<dbReference type="InterPro" id="IPR056176">
    <property type="entry name" value="TPR_COPA_B"/>
</dbReference>
<dbReference type="Pfam" id="PF23953">
    <property type="entry name" value="TPR_COPA_B"/>
    <property type="match status" value="1"/>
</dbReference>
<feature type="compositionally biased region" description="Basic and acidic residues" evidence="13">
    <location>
        <begin position="227"/>
        <end position="250"/>
    </location>
</feature>
<feature type="region of interest" description="Disordered" evidence="13">
    <location>
        <begin position="223"/>
        <end position="250"/>
    </location>
</feature>
<evidence type="ECO:0000256" key="11">
    <source>
        <dbReference type="ARBA" id="ARBA00023136"/>
    </source>
</evidence>
<dbReference type="EMBL" id="CAKOAT010184488">
    <property type="protein sequence ID" value="CAH8353618.1"/>
    <property type="molecule type" value="Genomic_DNA"/>
</dbReference>
<protein>
    <recommendedName>
        <fullName evidence="14">COPA/B TPR domain-containing protein</fullName>
    </recommendedName>
</protein>
<dbReference type="GO" id="GO:0015031">
    <property type="term" value="P:protein transport"/>
    <property type="evidence" value="ECO:0007669"/>
    <property type="project" value="UniProtKB-KW"/>
</dbReference>
<evidence type="ECO:0000256" key="9">
    <source>
        <dbReference type="ARBA" id="ARBA00022927"/>
    </source>
</evidence>
<proteinExistence type="inferred from homology"/>
<dbReference type="Proteomes" id="UP001642260">
    <property type="component" value="Unassembled WGS sequence"/>
</dbReference>
<keyword evidence="9" id="KW-0653">Protein transport</keyword>
<accession>A0ABC8K7X7</accession>
<reference evidence="15 16" key="1">
    <citation type="submission" date="2022-03" db="EMBL/GenBank/DDBJ databases">
        <authorList>
            <person name="Macdonald S."/>
            <person name="Ahmed S."/>
            <person name="Newling K."/>
        </authorList>
    </citation>
    <scope>NUCLEOTIDE SEQUENCE [LARGE SCALE GENOMIC DNA]</scope>
</reference>
<comment type="caution">
    <text evidence="15">The sequence shown here is derived from an EMBL/GenBank/DDBJ whole genome shotgun (WGS) entry which is preliminary data.</text>
</comment>
<evidence type="ECO:0000256" key="12">
    <source>
        <dbReference type="ARBA" id="ARBA00023329"/>
    </source>
</evidence>
<dbReference type="FunFam" id="1.25.40.470:FF:000001">
    <property type="entry name" value="Coatomer subunit beta"/>
    <property type="match status" value="1"/>
</dbReference>
<comment type="subcellular location">
    <subcellularLocation>
        <location evidence="2">Cytoplasmic vesicle</location>
        <location evidence="2">COPI-coated vesicle membrane</location>
        <topology evidence="2">Peripheral membrane protein</topology>
        <orientation evidence="2">Cytoplasmic side</orientation>
    </subcellularLocation>
    <subcellularLocation>
        <location evidence="1">Golgi apparatus membrane</location>
        <topology evidence="1">Peripheral membrane protein</topology>
        <orientation evidence="1">Cytoplasmic side</orientation>
    </subcellularLocation>
</comment>
<gene>
    <name evidence="15" type="ORF">ERUC_LOCUS19373</name>
</gene>
<feature type="domain" description="COPA/B TPR" evidence="14">
    <location>
        <begin position="1"/>
        <end position="128"/>
    </location>
</feature>
<name>A0ABC8K7X7_ERUVS</name>
<keyword evidence="12" id="KW-0968">Cytoplasmic vesicle</keyword>
<organism evidence="15 16">
    <name type="scientific">Eruca vesicaria subsp. sativa</name>
    <name type="common">Garden rocket</name>
    <name type="synonym">Eruca sativa</name>
    <dbReference type="NCBI Taxonomy" id="29727"/>
    <lineage>
        <taxon>Eukaryota</taxon>
        <taxon>Viridiplantae</taxon>
        <taxon>Streptophyta</taxon>
        <taxon>Embryophyta</taxon>
        <taxon>Tracheophyta</taxon>
        <taxon>Spermatophyta</taxon>
        <taxon>Magnoliopsida</taxon>
        <taxon>eudicotyledons</taxon>
        <taxon>Gunneridae</taxon>
        <taxon>Pentapetalae</taxon>
        <taxon>rosids</taxon>
        <taxon>malvids</taxon>
        <taxon>Brassicales</taxon>
        <taxon>Brassicaceae</taxon>
        <taxon>Brassiceae</taxon>
        <taxon>Eruca</taxon>
    </lineage>
</organism>
<evidence type="ECO:0000256" key="1">
    <source>
        <dbReference type="ARBA" id="ARBA00004255"/>
    </source>
</evidence>
<keyword evidence="10" id="KW-0333">Golgi apparatus</keyword>
<dbReference type="AlphaFoldDB" id="A0ABC8K7X7"/>
<keyword evidence="4" id="KW-0813">Transport</keyword>
<dbReference type="Gene3D" id="1.25.40.470">
    <property type="match status" value="1"/>
</dbReference>
<keyword evidence="16" id="KW-1185">Reference proteome</keyword>
<evidence type="ECO:0000256" key="8">
    <source>
        <dbReference type="ARBA" id="ARBA00022892"/>
    </source>
</evidence>
<keyword evidence="6" id="KW-0853">WD repeat</keyword>
<dbReference type="GO" id="GO:0030663">
    <property type="term" value="C:COPI-coated vesicle membrane"/>
    <property type="evidence" value="ECO:0007669"/>
    <property type="project" value="UniProtKB-SubCell"/>
</dbReference>
<sequence length="371" mass="42029">MSIQLDRLEIAQEIAVEAQSESKWKQLGELAMSSGKLQMAVECMKYAMDISGLLLLYSSIGDAEGVSKLATRAKEQGKNNVAYLCLFMLGRLEDCLDLLVERIRIPEAALMARSYLPSKVSEIVALWRKDLNKQNLWLIPRSTEIFLKIGKLLFPSKKKLQRQGNQAEYHYYLIFNDPTAPDSTAVAESKLTPAEVRTVKLIYSKKVVVKDSAAGYKTENINDEDVSNEHAKQSDDHVNHLEKEPGGDLIESKEKEYDNNKWLFEFIPLLVERLMVLPSHSVWFLKMVQLVLNLSSSLASQTVTNLPFSAHMDLPLPTRVKVVGFLQGRRFPQRREKITRNLPSQLTRLCLNILIEDGESVVKEKSKSPVP</sequence>
<dbReference type="GO" id="GO:0016192">
    <property type="term" value="P:vesicle-mediated transport"/>
    <property type="evidence" value="ECO:0007669"/>
    <property type="project" value="UniProtKB-KW"/>
</dbReference>